<name>A0A9N9E209_9GLOM</name>
<feature type="non-terminal residue" evidence="1">
    <location>
        <position position="1"/>
    </location>
</feature>
<evidence type="ECO:0000313" key="2">
    <source>
        <dbReference type="Proteomes" id="UP000789405"/>
    </source>
</evidence>
<keyword evidence="2" id="KW-1185">Reference proteome</keyword>
<gene>
    <name evidence="1" type="ORF">DERYTH_LOCUS10539</name>
</gene>
<proteinExistence type="predicted"/>
<accession>A0A9N9E209</accession>
<dbReference type="EMBL" id="CAJVPY010006170">
    <property type="protein sequence ID" value="CAG8657720.1"/>
    <property type="molecule type" value="Genomic_DNA"/>
</dbReference>
<evidence type="ECO:0000313" key="1">
    <source>
        <dbReference type="EMBL" id="CAG8657720.1"/>
    </source>
</evidence>
<sequence>QSTTTPNLTKIEIETNVKDFLTSNKNRINLTPMEIIQAAPTIEIINTISNIELEPQDNPISTITQIKF</sequence>
<dbReference type="AlphaFoldDB" id="A0A9N9E209"/>
<dbReference type="Proteomes" id="UP000789405">
    <property type="component" value="Unassembled WGS sequence"/>
</dbReference>
<organism evidence="1 2">
    <name type="scientific">Dentiscutata erythropus</name>
    <dbReference type="NCBI Taxonomy" id="1348616"/>
    <lineage>
        <taxon>Eukaryota</taxon>
        <taxon>Fungi</taxon>
        <taxon>Fungi incertae sedis</taxon>
        <taxon>Mucoromycota</taxon>
        <taxon>Glomeromycotina</taxon>
        <taxon>Glomeromycetes</taxon>
        <taxon>Diversisporales</taxon>
        <taxon>Gigasporaceae</taxon>
        <taxon>Dentiscutata</taxon>
    </lineage>
</organism>
<comment type="caution">
    <text evidence="1">The sequence shown here is derived from an EMBL/GenBank/DDBJ whole genome shotgun (WGS) entry which is preliminary data.</text>
</comment>
<protein>
    <submittedName>
        <fullName evidence="1">11256_t:CDS:1</fullName>
    </submittedName>
</protein>
<reference evidence="1" key="1">
    <citation type="submission" date="2021-06" db="EMBL/GenBank/DDBJ databases">
        <authorList>
            <person name="Kallberg Y."/>
            <person name="Tangrot J."/>
            <person name="Rosling A."/>
        </authorList>
    </citation>
    <scope>NUCLEOTIDE SEQUENCE</scope>
    <source>
        <strain evidence="1">MA453B</strain>
    </source>
</reference>